<dbReference type="Proteomes" id="UP001523369">
    <property type="component" value="Unassembled WGS sequence"/>
</dbReference>
<dbReference type="SUPFAM" id="SSF48452">
    <property type="entry name" value="TPR-like"/>
    <property type="match status" value="1"/>
</dbReference>
<evidence type="ECO:0000313" key="3">
    <source>
        <dbReference type="Proteomes" id="UP001523369"/>
    </source>
</evidence>
<feature type="region of interest" description="Disordered" evidence="1">
    <location>
        <begin position="1"/>
        <end position="34"/>
    </location>
</feature>
<feature type="compositionally biased region" description="Basic and acidic residues" evidence="1">
    <location>
        <begin position="1"/>
        <end position="15"/>
    </location>
</feature>
<proteinExistence type="predicted"/>
<evidence type="ECO:0000256" key="1">
    <source>
        <dbReference type="SAM" id="MobiDB-lite"/>
    </source>
</evidence>
<evidence type="ECO:0000313" key="2">
    <source>
        <dbReference type="EMBL" id="MCO8276804.1"/>
    </source>
</evidence>
<evidence type="ECO:0008006" key="4">
    <source>
        <dbReference type="Google" id="ProtNLM"/>
    </source>
</evidence>
<dbReference type="EMBL" id="JAMYJR010000051">
    <property type="protein sequence ID" value="MCO8276804.1"/>
    <property type="molecule type" value="Genomic_DNA"/>
</dbReference>
<keyword evidence="3" id="KW-1185">Reference proteome</keyword>
<organism evidence="2 3">
    <name type="scientific">Paractinoplanes aksuensis</name>
    <dbReference type="NCBI Taxonomy" id="2939490"/>
    <lineage>
        <taxon>Bacteria</taxon>
        <taxon>Bacillati</taxon>
        <taxon>Actinomycetota</taxon>
        <taxon>Actinomycetes</taxon>
        <taxon>Micromonosporales</taxon>
        <taxon>Micromonosporaceae</taxon>
        <taxon>Paractinoplanes</taxon>
    </lineage>
</organism>
<dbReference type="RefSeq" id="WP_253242913.1">
    <property type="nucleotide sequence ID" value="NZ_JAMYJR010000051.1"/>
</dbReference>
<gene>
    <name evidence="2" type="ORF">M1L60_40115</name>
</gene>
<dbReference type="InterPro" id="IPR011990">
    <property type="entry name" value="TPR-like_helical_dom_sf"/>
</dbReference>
<reference evidence="2 3" key="1">
    <citation type="submission" date="2022-06" db="EMBL/GenBank/DDBJ databases">
        <title>New Species of the Genus Actinoplanes, ActinopZanes ferrugineus.</title>
        <authorList>
            <person name="Ding P."/>
        </authorList>
    </citation>
    <scope>NUCLEOTIDE SEQUENCE [LARGE SCALE GENOMIC DNA]</scope>
    <source>
        <strain evidence="2 3">TRM88003</strain>
    </source>
</reference>
<name>A0ABT1E0X7_9ACTN</name>
<sequence>MEKARRELRRMRESPEAWPDLAYEPATDAEGSECDGNAARRAQVLWALQYDRRPSDLALVRWIAEQEARCRRKAPFQGMTEEAELAGFLLAEHQLVEDVWRHWQLKRANFDTWCGYDRRHLCAAGVGATLAYVRESAHPDRDEVLDLGLEEFSEESLAEWTGHQRERFPSDPAAEEPLLWVERAKLAGDLPAARQWLDRWAADRPRDAETLNALQYELADLGAFGEAAAVQREAVAHAEGAWYVAAAWLALAALERQAGERPAAWAALGECRRALDGVPGWTEVGLGRAYAHELYLVADTAEQFAAADRQARQVPRLPPVALAAAAAAAKRTGA</sequence>
<comment type="caution">
    <text evidence="2">The sequence shown here is derived from an EMBL/GenBank/DDBJ whole genome shotgun (WGS) entry which is preliminary data.</text>
</comment>
<protein>
    <recommendedName>
        <fullName evidence="4">DUF4034 domain-containing protein</fullName>
    </recommendedName>
</protein>
<accession>A0ABT1E0X7</accession>